<feature type="transmembrane region" description="Helical" evidence="9">
    <location>
        <begin position="668"/>
        <end position="687"/>
    </location>
</feature>
<keyword evidence="15" id="KW-1185">Reference proteome</keyword>
<proteinExistence type="inferred from homology"/>
<feature type="region of interest" description="Disordered" evidence="8">
    <location>
        <begin position="55"/>
        <end position="78"/>
    </location>
</feature>
<evidence type="ECO:0000313" key="15">
    <source>
        <dbReference type="Proteomes" id="UP000011885"/>
    </source>
</evidence>
<keyword evidence="4 9" id="KW-0812">Transmembrane</keyword>
<dbReference type="SUPFAM" id="SSF50182">
    <property type="entry name" value="Sm-like ribonucleoproteins"/>
    <property type="match status" value="1"/>
</dbReference>
<evidence type="ECO:0000256" key="8">
    <source>
        <dbReference type="SAM" id="MobiDB-lite"/>
    </source>
</evidence>
<feature type="transmembrane region" description="Helical" evidence="9">
    <location>
        <begin position="740"/>
        <end position="757"/>
    </location>
</feature>
<feature type="transmembrane region" description="Helical" evidence="9">
    <location>
        <begin position="884"/>
        <end position="906"/>
    </location>
</feature>
<evidence type="ECO:0000256" key="5">
    <source>
        <dbReference type="ARBA" id="ARBA00022989"/>
    </source>
</evidence>
<keyword evidence="7" id="KW-0175">Coiled coil</keyword>
<feature type="domain" description="Mechanosensitive ion channel MscS porin" evidence="12">
    <location>
        <begin position="138"/>
        <end position="347"/>
    </location>
</feature>
<dbReference type="Pfam" id="PF00924">
    <property type="entry name" value="MS_channel_2nd"/>
    <property type="match status" value="1"/>
</dbReference>
<evidence type="ECO:0000256" key="9">
    <source>
        <dbReference type="SAM" id="Phobius"/>
    </source>
</evidence>
<dbReference type="InterPro" id="IPR025692">
    <property type="entry name" value="MscS_IM_dom1"/>
</dbReference>
<organism evidence="14 15">
    <name type="scientific">Rhodopirellula sallentina SM41</name>
    <dbReference type="NCBI Taxonomy" id="1263870"/>
    <lineage>
        <taxon>Bacteria</taxon>
        <taxon>Pseudomonadati</taxon>
        <taxon>Planctomycetota</taxon>
        <taxon>Planctomycetia</taxon>
        <taxon>Pirellulales</taxon>
        <taxon>Pirellulaceae</taxon>
        <taxon>Rhodopirellula</taxon>
    </lineage>
</organism>
<dbReference type="PANTHER" id="PTHR30347:SF1">
    <property type="entry name" value="MECHANOSENSITIVE CHANNEL MSCK"/>
    <property type="match status" value="1"/>
</dbReference>
<evidence type="ECO:0000313" key="14">
    <source>
        <dbReference type="EMBL" id="EMI52426.1"/>
    </source>
</evidence>
<feature type="region of interest" description="Disordered" evidence="8">
    <location>
        <begin position="93"/>
        <end position="113"/>
    </location>
</feature>
<dbReference type="Pfam" id="PF21082">
    <property type="entry name" value="MS_channel_3rd"/>
    <property type="match status" value="1"/>
</dbReference>
<feature type="domain" description="Mechanosensitive ion channel inner membrane" evidence="11">
    <location>
        <begin position="588"/>
        <end position="917"/>
    </location>
</feature>
<feature type="domain" description="Mechanosensitive ion channel MscS C-terminal" evidence="13">
    <location>
        <begin position="1091"/>
        <end position="1174"/>
    </location>
</feature>
<feature type="transmembrane region" description="Helical" evidence="9">
    <location>
        <begin position="785"/>
        <end position="805"/>
    </location>
</feature>
<feature type="transmembrane region" description="Helical" evidence="9">
    <location>
        <begin position="969"/>
        <end position="990"/>
    </location>
</feature>
<evidence type="ECO:0000256" key="4">
    <source>
        <dbReference type="ARBA" id="ARBA00022692"/>
    </source>
</evidence>
<dbReference type="Proteomes" id="UP000011885">
    <property type="component" value="Unassembled WGS sequence"/>
</dbReference>
<evidence type="ECO:0000256" key="1">
    <source>
        <dbReference type="ARBA" id="ARBA00004651"/>
    </source>
</evidence>
<evidence type="ECO:0000256" key="7">
    <source>
        <dbReference type="SAM" id="Coils"/>
    </source>
</evidence>
<dbReference type="Pfam" id="PF12795">
    <property type="entry name" value="MscS_porin"/>
    <property type="match status" value="1"/>
</dbReference>
<gene>
    <name evidence="14" type="ORF">RSSM_06138</name>
</gene>
<feature type="domain" description="Mechanosensitive ion channel MscS" evidence="10">
    <location>
        <begin position="1018"/>
        <end position="1083"/>
    </location>
</feature>
<evidence type="ECO:0000259" key="10">
    <source>
        <dbReference type="Pfam" id="PF00924"/>
    </source>
</evidence>
<dbReference type="GO" id="GO:0008381">
    <property type="term" value="F:mechanosensitive monoatomic ion channel activity"/>
    <property type="evidence" value="ECO:0007669"/>
    <property type="project" value="UniProtKB-ARBA"/>
</dbReference>
<comment type="similarity">
    <text evidence="2">Belongs to the MscS (TC 1.A.23) family.</text>
</comment>
<evidence type="ECO:0000256" key="6">
    <source>
        <dbReference type="ARBA" id="ARBA00023136"/>
    </source>
</evidence>
<dbReference type="InterPro" id="IPR024393">
    <property type="entry name" value="MscS_porin"/>
</dbReference>
<dbReference type="Gene3D" id="3.30.70.100">
    <property type="match status" value="1"/>
</dbReference>
<dbReference type="Gene3D" id="2.30.30.60">
    <property type="match status" value="1"/>
</dbReference>
<name>M5U3I5_9BACT</name>
<keyword evidence="5 9" id="KW-1133">Transmembrane helix</keyword>
<feature type="transmembrane region" description="Helical" evidence="9">
    <location>
        <begin position="1002"/>
        <end position="1030"/>
    </location>
</feature>
<dbReference type="InterPro" id="IPR010920">
    <property type="entry name" value="LSM_dom_sf"/>
</dbReference>
<dbReference type="Pfam" id="PF12794">
    <property type="entry name" value="MscS_TM"/>
    <property type="match status" value="1"/>
</dbReference>
<comment type="subcellular location">
    <subcellularLocation>
        <location evidence="1">Cell membrane</location>
        <topology evidence="1">Multi-pass membrane protein</topology>
    </subcellularLocation>
</comment>
<comment type="caution">
    <text evidence="14">The sequence shown here is derived from an EMBL/GenBank/DDBJ whole genome shotgun (WGS) entry which is preliminary data.</text>
</comment>
<feature type="transmembrane region" description="Helical" evidence="9">
    <location>
        <begin position="588"/>
        <end position="606"/>
    </location>
</feature>
<evidence type="ECO:0000259" key="13">
    <source>
        <dbReference type="Pfam" id="PF21082"/>
    </source>
</evidence>
<feature type="coiled-coil region" evidence="7">
    <location>
        <begin position="506"/>
        <end position="536"/>
    </location>
</feature>
<dbReference type="InterPro" id="IPR049278">
    <property type="entry name" value="MS_channel_C"/>
</dbReference>
<dbReference type="EMBL" id="ANOH01000431">
    <property type="protein sequence ID" value="EMI52426.1"/>
    <property type="molecule type" value="Genomic_DNA"/>
</dbReference>
<dbReference type="Gene3D" id="1.10.287.1260">
    <property type="match status" value="1"/>
</dbReference>
<protein>
    <submittedName>
        <fullName evidence="14">Potassium efflux system KefA</fullName>
    </submittedName>
</protein>
<evidence type="ECO:0000259" key="12">
    <source>
        <dbReference type="Pfam" id="PF12795"/>
    </source>
</evidence>
<sequence length="1210" mass="134053">MLPYRNHDVRRRVSRHAIRMSVVAFWFAVAAVVATQAIAADGLADSRLGPVTFAGGSGRQSEAASLGRAATRPPHAAPPIHHVAVAMPIQASGATAADDAGKTETTKPTEQIPLTNSEAVASEIGRVSKDDSLDPMLRDLIVSSLTDLGKVLAGKQAASDAIAGYDKALAKIERDKRDAKEESERPLEVPEELKVPEEIDDYLTIDELKQKLILAKSDVVAALEKSQKADAAIATRKARLEKLPGEISTLRQEIETLESSSVGELNDDPEGQLRHVREALLAAQLASAKQRLDAALREQMLHEAQAELLPLQSAAAQRNVRQAEMVQDRWSAILQMQRQSQIETELQDYKEEIVKAGGSTESSQILKLKDVWIEIIGETDQADRMLAKEKIQTDTWADRLTETQSQIAESNRTGERLSSSEGLQLQLLKNRLPSLSQIGDQISKIDQTIEKRRDLQRQLELTLQGIDDSVAGELPMEVFSERVILGSSPSSSNLPATEVELLAKFIADLETHLAKLAQRRRELERLRKTVSQLLSLIDSHIVWIRNEAVFRLRDIPLAWQSFRWIVHPRHLKLLGTRLFEGYLNRPELIVIVLIALATVLGLGTRLRRRIAEHGKRASSRQSLSLQPTFAATLLSFALMLPLVALLWITGDALKASGGAEPLVRSVYQAFHLAAVAAMPVELLRQWLRPQGLAIAHFNTDEDSIRGLRRWLRILIDIGLPVLIIFVTASELGRYQLTQALSRLMFICGMILLSIVLWRTLEPNKGIFSVEIRDNPDGWLARLRHIWFLPIVWLPIVFAVVAVMGYGRAAEVLIEQLYYTFGVCVVAFFIGGTVRRWLLTQRRRLAWAVHRERLEEADRIGAVGVDVEQPTTMEASEISAQTSRLLNTFLIIATLIGVAWIWSPVLPAVGYLESIRLWTSVDQQGEIVYVTLADVVKTIPVVVLTWASVRNLPGLIEGVLLERLPLEKPVRYAITTLGTYALMFIGLGISAKTLGLRWDNIQWLVAALGVGLGFGLQEIFANFVSGLIILFEQPIRVGDIVTLGDTTGVVARIRMRATTITNWDRQELIIPNKDLITGRLVNWTLTDTTNRVVVNVGVAYGSDTDQACDLLKKICAEHSSISVDPAPNVTFEGFGDSTLNLVLRCYLADLDNRLSAIHELHTMINKEFNAAGIEIAFPQRDLHLRSLPQELMQSLSAMRSGEKPASDSGGA</sequence>
<accession>M5U3I5</accession>
<keyword evidence="6 9" id="KW-0472">Membrane</keyword>
<dbReference type="SUPFAM" id="SSF82861">
    <property type="entry name" value="Mechanosensitive channel protein MscS (YggB), transmembrane region"/>
    <property type="match status" value="1"/>
</dbReference>
<feature type="coiled-coil region" evidence="7">
    <location>
        <begin position="278"/>
        <end position="305"/>
    </location>
</feature>
<evidence type="ECO:0000256" key="2">
    <source>
        <dbReference type="ARBA" id="ARBA00008017"/>
    </source>
</evidence>
<feature type="compositionally biased region" description="Low complexity" evidence="8">
    <location>
        <begin position="69"/>
        <end position="78"/>
    </location>
</feature>
<feature type="transmembrane region" description="Helical" evidence="9">
    <location>
        <begin position="817"/>
        <end position="837"/>
    </location>
</feature>
<dbReference type="InterPro" id="IPR023408">
    <property type="entry name" value="MscS_beta-dom_sf"/>
</dbReference>
<keyword evidence="3" id="KW-1003">Cell membrane</keyword>
<dbReference type="PANTHER" id="PTHR30347">
    <property type="entry name" value="POTASSIUM CHANNEL RELATED"/>
    <property type="match status" value="1"/>
</dbReference>
<dbReference type="SUPFAM" id="SSF82689">
    <property type="entry name" value="Mechanosensitive channel protein MscS (YggB), C-terminal domain"/>
    <property type="match status" value="1"/>
</dbReference>
<evidence type="ECO:0000256" key="3">
    <source>
        <dbReference type="ARBA" id="ARBA00022475"/>
    </source>
</evidence>
<dbReference type="AlphaFoldDB" id="M5U3I5"/>
<feature type="transmembrane region" description="Helical" evidence="9">
    <location>
        <begin position="627"/>
        <end position="648"/>
    </location>
</feature>
<dbReference type="GO" id="GO:0005886">
    <property type="term" value="C:plasma membrane"/>
    <property type="evidence" value="ECO:0007669"/>
    <property type="project" value="UniProtKB-SubCell"/>
</dbReference>
<dbReference type="PATRIC" id="fig|1263870.3.peg.6504"/>
<feature type="transmembrane region" description="Helical" evidence="9">
    <location>
        <begin position="710"/>
        <end position="728"/>
    </location>
</feature>
<evidence type="ECO:0000259" key="11">
    <source>
        <dbReference type="Pfam" id="PF12794"/>
    </source>
</evidence>
<dbReference type="InterPro" id="IPR006685">
    <property type="entry name" value="MscS_channel_2nd"/>
</dbReference>
<dbReference type="InterPro" id="IPR011014">
    <property type="entry name" value="MscS_channel_TM-2"/>
</dbReference>
<dbReference type="InterPro" id="IPR011066">
    <property type="entry name" value="MscS_channel_C_sf"/>
</dbReference>
<dbReference type="InterPro" id="IPR052702">
    <property type="entry name" value="MscS-like_channel"/>
</dbReference>
<feature type="coiled-coil region" evidence="7">
    <location>
        <begin position="162"/>
        <end position="225"/>
    </location>
</feature>
<reference evidence="14 15" key="1">
    <citation type="journal article" date="2013" name="Mar. Genomics">
        <title>Expression of sulfatases in Rhodopirellula baltica and the diversity of sulfatases in the genus Rhodopirellula.</title>
        <authorList>
            <person name="Wegner C.E."/>
            <person name="Richter-Heitmann T."/>
            <person name="Klindworth A."/>
            <person name="Klockow C."/>
            <person name="Richter M."/>
            <person name="Achstetter T."/>
            <person name="Glockner F.O."/>
            <person name="Harder J."/>
        </authorList>
    </citation>
    <scope>NUCLEOTIDE SEQUENCE [LARGE SCALE GENOMIC DNA]</scope>
    <source>
        <strain evidence="14 15">SM41</strain>
    </source>
</reference>